<reference evidence="7 8" key="1">
    <citation type="submission" date="2021-05" db="EMBL/GenBank/DDBJ databases">
        <title>The draft genome of Geobacter luticola JCM 17780.</title>
        <authorList>
            <person name="Xu Z."/>
            <person name="Masuda Y."/>
            <person name="Itoh H."/>
            <person name="Senoo K."/>
        </authorList>
    </citation>
    <scope>NUCLEOTIDE SEQUENCE [LARGE SCALE GENOMIC DNA]</scope>
    <source>
        <strain evidence="7 8">JCM 17780</strain>
    </source>
</reference>
<dbReference type="PANTHER" id="PTHR43774:SF1">
    <property type="entry name" value="PEPTIDE METHIONINE SULFOXIDE REDUCTASE MSRA 2"/>
    <property type="match status" value="1"/>
</dbReference>
<accession>A0ABS5SI18</accession>
<evidence type="ECO:0000256" key="2">
    <source>
        <dbReference type="ARBA" id="ARBA00047806"/>
    </source>
</evidence>
<evidence type="ECO:0000256" key="3">
    <source>
        <dbReference type="ARBA" id="ARBA00048782"/>
    </source>
</evidence>
<dbReference type="Gene3D" id="3.30.1060.10">
    <property type="entry name" value="Peptide methionine sulphoxide reductase MsrA"/>
    <property type="match status" value="1"/>
</dbReference>
<organism evidence="7 8">
    <name type="scientific">Geomobilimonas luticola</name>
    <dbReference type="NCBI Taxonomy" id="1114878"/>
    <lineage>
        <taxon>Bacteria</taxon>
        <taxon>Pseudomonadati</taxon>
        <taxon>Thermodesulfobacteriota</taxon>
        <taxon>Desulfuromonadia</taxon>
        <taxon>Geobacterales</taxon>
        <taxon>Geobacteraceae</taxon>
        <taxon>Geomobilimonas</taxon>
    </lineage>
</organism>
<evidence type="ECO:0000313" key="7">
    <source>
        <dbReference type="EMBL" id="MBT0654331.1"/>
    </source>
</evidence>
<dbReference type="NCBIfam" id="TIGR00401">
    <property type="entry name" value="msrA"/>
    <property type="match status" value="1"/>
</dbReference>
<sequence>MRRFKWQAAFPVVALALFLAAAAQAKQERATFAGGCFWCMEAPFDTLPGVLSVTSGYTGGQKKNPTYQEVSAGGTGHAESVQVVYDPARIGYEKLLDVFWHNIDPTVRDRQFCDVGNQYRSAIFYHTEEQRRLAVTSKEALAKNKPFKGAIVTEITAAGTFYPAEEYHQHYYRKNPLRYKYYRSGCGRDRRLKELWGSAAGH</sequence>
<dbReference type="InterPro" id="IPR036509">
    <property type="entry name" value="Met_Sox_Rdtase_MsrA_sf"/>
</dbReference>
<keyword evidence="5" id="KW-0732">Signal</keyword>
<evidence type="ECO:0000256" key="1">
    <source>
        <dbReference type="ARBA" id="ARBA00023002"/>
    </source>
</evidence>
<comment type="caution">
    <text evidence="7">The sequence shown here is derived from an EMBL/GenBank/DDBJ whole genome shotgun (WGS) entry which is preliminary data.</text>
</comment>
<dbReference type="InterPro" id="IPR002569">
    <property type="entry name" value="Met_Sox_Rdtase_MsrA_dom"/>
</dbReference>
<feature type="domain" description="Peptide methionine sulphoxide reductase MsrA" evidence="6">
    <location>
        <begin position="30"/>
        <end position="180"/>
    </location>
</feature>
<dbReference type="GO" id="GO:0008113">
    <property type="term" value="F:peptide-methionine (S)-S-oxide reductase activity"/>
    <property type="evidence" value="ECO:0007669"/>
    <property type="project" value="UniProtKB-EC"/>
</dbReference>
<evidence type="ECO:0000259" key="6">
    <source>
        <dbReference type="Pfam" id="PF01625"/>
    </source>
</evidence>
<feature type="active site" evidence="4">
    <location>
        <position position="36"/>
    </location>
</feature>
<name>A0ABS5SI18_9BACT</name>
<dbReference type="EMBL" id="JAHCVK010000009">
    <property type="protein sequence ID" value="MBT0654331.1"/>
    <property type="molecule type" value="Genomic_DNA"/>
</dbReference>
<comment type="function">
    <text evidence="4">Has an important function as a repair enzyme for proteins that have been inactivated by oxidation. Catalyzes the reversible oxidation-reduction of methionine sulfoxide in proteins to methionine.</text>
</comment>
<comment type="catalytic activity">
    <reaction evidence="2 4">
        <text>L-methionyl-[protein] + [thioredoxin]-disulfide + H2O = L-methionyl-(S)-S-oxide-[protein] + [thioredoxin]-dithiol</text>
        <dbReference type="Rhea" id="RHEA:14217"/>
        <dbReference type="Rhea" id="RHEA-COMP:10698"/>
        <dbReference type="Rhea" id="RHEA-COMP:10700"/>
        <dbReference type="Rhea" id="RHEA-COMP:12313"/>
        <dbReference type="Rhea" id="RHEA-COMP:12315"/>
        <dbReference type="ChEBI" id="CHEBI:15377"/>
        <dbReference type="ChEBI" id="CHEBI:16044"/>
        <dbReference type="ChEBI" id="CHEBI:29950"/>
        <dbReference type="ChEBI" id="CHEBI:44120"/>
        <dbReference type="ChEBI" id="CHEBI:50058"/>
        <dbReference type="EC" id="1.8.4.11"/>
    </reaction>
</comment>
<evidence type="ECO:0000256" key="4">
    <source>
        <dbReference type="HAMAP-Rule" id="MF_01401"/>
    </source>
</evidence>
<dbReference type="Proteomes" id="UP000756860">
    <property type="component" value="Unassembled WGS sequence"/>
</dbReference>
<evidence type="ECO:0000313" key="8">
    <source>
        <dbReference type="Proteomes" id="UP000756860"/>
    </source>
</evidence>
<gene>
    <name evidence="4 7" type="primary">msrA</name>
    <name evidence="7" type="ORF">KI810_14800</name>
</gene>
<dbReference type="Pfam" id="PF01625">
    <property type="entry name" value="PMSR"/>
    <property type="match status" value="1"/>
</dbReference>
<dbReference type="EC" id="1.8.4.11" evidence="4"/>
<dbReference type="RefSeq" id="WP_214176336.1">
    <property type="nucleotide sequence ID" value="NZ_JAHCVK010000009.1"/>
</dbReference>
<comment type="similarity">
    <text evidence="4">Belongs to the MsrA Met sulfoxide reductase family.</text>
</comment>
<keyword evidence="1 4" id="KW-0560">Oxidoreductase</keyword>
<dbReference type="SUPFAM" id="SSF55068">
    <property type="entry name" value="Peptide methionine sulfoxide reductase"/>
    <property type="match status" value="1"/>
</dbReference>
<keyword evidence="8" id="KW-1185">Reference proteome</keyword>
<evidence type="ECO:0000256" key="5">
    <source>
        <dbReference type="SAM" id="SignalP"/>
    </source>
</evidence>
<dbReference type="HAMAP" id="MF_01401">
    <property type="entry name" value="MsrA"/>
    <property type="match status" value="1"/>
</dbReference>
<dbReference type="PANTHER" id="PTHR43774">
    <property type="entry name" value="PEPTIDE METHIONINE SULFOXIDE REDUCTASE"/>
    <property type="match status" value="1"/>
</dbReference>
<comment type="catalytic activity">
    <reaction evidence="3 4">
        <text>[thioredoxin]-disulfide + L-methionine + H2O = L-methionine (S)-S-oxide + [thioredoxin]-dithiol</text>
        <dbReference type="Rhea" id="RHEA:19993"/>
        <dbReference type="Rhea" id="RHEA-COMP:10698"/>
        <dbReference type="Rhea" id="RHEA-COMP:10700"/>
        <dbReference type="ChEBI" id="CHEBI:15377"/>
        <dbReference type="ChEBI" id="CHEBI:29950"/>
        <dbReference type="ChEBI" id="CHEBI:50058"/>
        <dbReference type="ChEBI" id="CHEBI:57844"/>
        <dbReference type="ChEBI" id="CHEBI:58772"/>
        <dbReference type="EC" id="1.8.4.11"/>
    </reaction>
</comment>
<protein>
    <recommendedName>
        <fullName evidence="4">Peptide methionine sulfoxide reductase MsrA</fullName>
        <shortName evidence="4">Protein-methionine-S-oxide reductase</shortName>
        <ecNumber evidence="4">1.8.4.11</ecNumber>
    </recommendedName>
    <alternativeName>
        <fullName evidence="4">Peptide-methionine (S)-S-oxide reductase</fullName>
        <shortName evidence="4">Peptide Met(O) reductase</shortName>
    </alternativeName>
</protein>
<feature type="signal peptide" evidence="5">
    <location>
        <begin position="1"/>
        <end position="25"/>
    </location>
</feature>
<feature type="chain" id="PRO_5047057655" description="Peptide methionine sulfoxide reductase MsrA" evidence="5">
    <location>
        <begin position="26"/>
        <end position="202"/>
    </location>
</feature>
<proteinExistence type="inferred from homology"/>